<keyword evidence="4" id="KW-0067">ATP-binding</keyword>
<dbReference type="PANTHER" id="PTHR42921">
    <property type="entry name" value="ACETOACETYL-COA SYNTHETASE"/>
    <property type="match status" value="1"/>
</dbReference>
<evidence type="ECO:0000256" key="1">
    <source>
        <dbReference type="ARBA" id="ARBA00006432"/>
    </source>
</evidence>
<comment type="similarity">
    <text evidence="1">Belongs to the ATP-dependent AMP-binding enzyme family.</text>
</comment>
<dbReference type="InterPro" id="IPR000873">
    <property type="entry name" value="AMP-dep_synth/lig_dom"/>
</dbReference>
<dbReference type="Gene3D" id="3.40.50.12780">
    <property type="entry name" value="N-terminal domain of ligase-like"/>
    <property type="match status" value="1"/>
</dbReference>
<dbReference type="InterPro" id="IPR025110">
    <property type="entry name" value="AMP-bd_C"/>
</dbReference>
<dbReference type="Gene3D" id="3.30.300.30">
    <property type="match status" value="1"/>
</dbReference>
<dbReference type="Pfam" id="PF16177">
    <property type="entry name" value="ACAS_N"/>
    <property type="match status" value="1"/>
</dbReference>
<reference evidence="8" key="1">
    <citation type="submission" date="2020-02" db="EMBL/GenBank/DDBJ databases">
        <authorList>
            <person name="Meier V. D."/>
        </authorList>
    </citation>
    <scope>NUCLEOTIDE SEQUENCE</scope>
    <source>
        <strain evidence="8">AVDCRST_MAG11</strain>
    </source>
</reference>
<dbReference type="InterPro" id="IPR005914">
    <property type="entry name" value="Acac_CoA_synth"/>
</dbReference>
<dbReference type="InterPro" id="IPR042099">
    <property type="entry name" value="ANL_N_sf"/>
</dbReference>
<dbReference type="InterPro" id="IPR032387">
    <property type="entry name" value="ACAS_N"/>
</dbReference>
<dbReference type="Pfam" id="PF13193">
    <property type="entry name" value="AMP-binding_C"/>
    <property type="match status" value="1"/>
</dbReference>
<keyword evidence="3" id="KW-0547">Nucleotide-binding</keyword>
<dbReference type="GO" id="GO:0005524">
    <property type="term" value="F:ATP binding"/>
    <property type="evidence" value="ECO:0007669"/>
    <property type="project" value="UniProtKB-KW"/>
</dbReference>
<keyword evidence="2 8" id="KW-0436">Ligase</keyword>
<feature type="domain" description="AMP-dependent synthetase/ligase" evidence="5">
    <location>
        <begin position="86"/>
        <end position="465"/>
    </location>
</feature>
<dbReference type="PANTHER" id="PTHR42921:SF1">
    <property type="entry name" value="ACETOACETYL-COA SYNTHETASE"/>
    <property type="match status" value="1"/>
</dbReference>
<dbReference type="Pfam" id="PF00501">
    <property type="entry name" value="AMP-binding"/>
    <property type="match status" value="1"/>
</dbReference>
<protein>
    <submittedName>
        <fullName evidence="8">Acetoacetyl-CoA synthetase</fullName>
        <ecNumber evidence="8">6.2.1.16</ecNumber>
    </submittedName>
</protein>
<feature type="domain" description="AMP-binding enzyme C-terminal" evidence="6">
    <location>
        <begin position="536"/>
        <end position="610"/>
    </location>
</feature>
<feature type="non-terminal residue" evidence="8">
    <location>
        <position position="1"/>
    </location>
</feature>
<sequence>FARRSAALGAAGADASYAALHAWSVAHPERFWPLVWDFCGVVADERQAAAPWDAVLVGGHRMAPPDPVLGPRWFAGARLNFAENLLRFRDDRPALVAWTEQGARRRLTYRELHDEVAGFAAALAAAGVGVGDRVAGYLPNCPEAVIAMLAAATLGAVWSSCSPDFGVQGVLDRFGQIAPRVLVAADGYRYGGKEIDSLGRLAEVVRQLPAIERTVVVPWLRDAPDVGGVRGAVGWEQFARDGARRSAPPFVRLPFDHPLYILYSSGTTGLPKCMVHGAGGTLLQHLKELVLHTDVTRDSRVFYFTTCGWMMWNWLVSSLAAGAAVVLYDGAPIPAARPAVLWDMAAAEGVTVFGTSAKYLALAEKEGVRPRATHDLSRLEAVLSTGSPLAPAGYRYVYRDVKPDVRLSSISGGTDIVSCFALGNPAAPVWEGELQCLGLGMAVEVWDDDGRPVRGGAGELVCTRPFPSMPVAFWNDPDGETYRAAYFAHFPGVWRHGDWAELTAHGGLVIHGRSDATLNPGGVRIGTAEIYREVEQLPEVVESVAVEQRLDGAGGSESRLVLFVRLRPGVALDDALRDRIRDRIRRNASPHHVPRRIVQVADIPRTISGKLSELAVRDALHGRAVKNTDALANPESLALYRDLAELRD</sequence>
<dbReference type="InterPro" id="IPR045851">
    <property type="entry name" value="AMP-bd_C_sf"/>
</dbReference>
<accession>A0A6J4LKK5</accession>
<gene>
    <name evidence="8" type="ORF">AVDCRST_MAG11-2672</name>
</gene>
<feature type="domain" description="Acetyl-coenzyme A synthetase N-terminal" evidence="7">
    <location>
        <begin position="17"/>
        <end position="84"/>
    </location>
</feature>
<evidence type="ECO:0000259" key="7">
    <source>
        <dbReference type="Pfam" id="PF16177"/>
    </source>
</evidence>
<dbReference type="EMBL" id="CADCTU010000594">
    <property type="protein sequence ID" value="CAA9335304.1"/>
    <property type="molecule type" value="Genomic_DNA"/>
</dbReference>
<evidence type="ECO:0000313" key="8">
    <source>
        <dbReference type="EMBL" id="CAA9335304.1"/>
    </source>
</evidence>
<evidence type="ECO:0000256" key="3">
    <source>
        <dbReference type="ARBA" id="ARBA00022741"/>
    </source>
</evidence>
<dbReference type="NCBIfam" id="TIGR01217">
    <property type="entry name" value="ac_ac_CoA_syn"/>
    <property type="match status" value="1"/>
</dbReference>
<dbReference type="GO" id="GO:0030729">
    <property type="term" value="F:acetoacetate-CoA ligase activity"/>
    <property type="evidence" value="ECO:0007669"/>
    <property type="project" value="UniProtKB-EC"/>
</dbReference>
<evidence type="ECO:0000256" key="2">
    <source>
        <dbReference type="ARBA" id="ARBA00022598"/>
    </source>
</evidence>
<dbReference type="InterPro" id="IPR020845">
    <property type="entry name" value="AMP-binding_CS"/>
</dbReference>
<dbReference type="AlphaFoldDB" id="A0A6J4LKK5"/>
<dbReference type="PROSITE" id="PS00455">
    <property type="entry name" value="AMP_BINDING"/>
    <property type="match status" value="1"/>
</dbReference>
<organism evidence="8">
    <name type="scientific">uncultured Gemmatimonadaceae bacterium</name>
    <dbReference type="NCBI Taxonomy" id="246130"/>
    <lineage>
        <taxon>Bacteria</taxon>
        <taxon>Pseudomonadati</taxon>
        <taxon>Gemmatimonadota</taxon>
        <taxon>Gemmatimonadia</taxon>
        <taxon>Gemmatimonadales</taxon>
        <taxon>Gemmatimonadaceae</taxon>
        <taxon>environmental samples</taxon>
    </lineage>
</organism>
<evidence type="ECO:0000256" key="4">
    <source>
        <dbReference type="ARBA" id="ARBA00022840"/>
    </source>
</evidence>
<dbReference type="NCBIfam" id="NF002937">
    <property type="entry name" value="PRK03584.1"/>
    <property type="match status" value="1"/>
</dbReference>
<evidence type="ECO:0000259" key="6">
    <source>
        <dbReference type="Pfam" id="PF13193"/>
    </source>
</evidence>
<proteinExistence type="inferred from homology"/>
<dbReference type="GO" id="GO:0006629">
    <property type="term" value="P:lipid metabolic process"/>
    <property type="evidence" value="ECO:0007669"/>
    <property type="project" value="InterPro"/>
</dbReference>
<dbReference type="EC" id="6.2.1.16" evidence="8"/>
<evidence type="ECO:0000259" key="5">
    <source>
        <dbReference type="Pfam" id="PF00501"/>
    </source>
</evidence>
<dbReference type="SUPFAM" id="SSF56801">
    <property type="entry name" value="Acetyl-CoA synthetase-like"/>
    <property type="match status" value="1"/>
</dbReference>
<name>A0A6J4LKK5_9BACT</name>